<dbReference type="GO" id="GO:0006355">
    <property type="term" value="P:regulation of DNA-templated transcription"/>
    <property type="evidence" value="ECO:0007669"/>
    <property type="project" value="InterPro"/>
</dbReference>
<evidence type="ECO:0000313" key="6">
    <source>
        <dbReference type="EMBL" id="SDY35365.1"/>
    </source>
</evidence>
<dbReference type="KEGG" id="dla:I6G47_04085"/>
<dbReference type="EMBL" id="FNPE01000004">
    <property type="protein sequence ID" value="SDY35365.1"/>
    <property type="molecule type" value="Genomic_DNA"/>
</dbReference>
<gene>
    <name evidence="5" type="ORF">I6G47_04085</name>
    <name evidence="6" type="ORF">SAMN05421547_104109</name>
</gene>
<evidence type="ECO:0000313" key="8">
    <source>
        <dbReference type="Proteomes" id="UP000595064"/>
    </source>
</evidence>
<dbReference type="InterPro" id="IPR036388">
    <property type="entry name" value="WH-like_DNA-bd_sf"/>
</dbReference>
<dbReference type="SUPFAM" id="SSF46894">
    <property type="entry name" value="C-terminal effector domain of the bipartite response regulators"/>
    <property type="match status" value="1"/>
</dbReference>
<evidence type="ECO:0000256" key="2">
    <source>
        <dbReference type="ARBA" id="ARBA00023125"/>
    </source>
</evidence>
<dbReference type="PRINTS" id="PR00038">
    <property type="entry name" value="HTHLUXR"/>
</dbReference>
<keyword evidence="1" id="KW-0805">Transcription regulation</keyword>
<dbReference type="RefSeq" id="WP_016451682.1">
    <property type="nucleotide sequence ID" value="NZ_CP065748.1"/>
</dbReference>
<dbReference type="Gene3D" id="1.10.10.10">
    <property type="entry name" value="Winged helix-like DNA-binding domain superfamily/Winged helix DNA-binding domain"/>
    <property type="match status" value="1"/>
</dbReference>
<evidence type="ECO:0000256" key="1">
    <source>
        <dbReference type="ARBA" id="ARBA00023015"/>
    </source>
</evidence>
<evidence type="ECO:0000313" key="5">
    <source>
        <dbReference type="EMBL" id="QPS82276.1"/>
    </source>
</evidence>
<feature type="domain" description="HTH luxR-type" evidence="4">
    <location>
        <begin position="224"/>
        <end position="281"/>
    </location>
</feature>
<dbReference type="InterPro" id="IPR016032">
    <property type="entry name" value="Sig_transdc_resp-reg_C-effctor"/>
</dbReference>
<dbReference type="PANTHER" id="PTHR44688:SF16">
    <property type="entry name" value="DNA-BINDING TRANSCRIPTIONAL ACTIVATOR DEVR_DOSR"/>
    <property type="match status" value="1"/>
</dbReference>
<reference evidence="5 8" key="2">
    <citation type="submission" date="2020-12" db="EMBL/GenBank/DDBJ databases">
        <title>FDA dAtabase for Regulatory Grade micrObial Sequences (FDA-ARGOS): Supporting development and validation of Infectious Disease Dx tests.</title>
        <authorList>
            <person name="Sproer C."/>
            <person name="Gronow S."/>
            <person name="Severitt S."/>
            <person name="Schroder I."/>
            <person name="Tallon L."/>
            <person name="Sadzewicz L."/>
            <person name="Zhao X."/>
            <person name="Boylan J."/>
            <person name="Ott S."/>
            <person name="Bowen H."/>
            <person name="Vavikolanu K."/>
            <person name="Mehta A."/>
            <person name="Aluvathingal J."/>
            <person name="Nadendla S."/>
            <person name="Lowell S."/>
            <person name="Myers T."/>
            <person name="Yan Y."/>
            <person name="Sichtig H."/>
        </authorList>
    </citation>
    <scope>NUCLEOTIDE SEQUENCE [LARGE SCALE GENOMIC DNA]</scope>
    <source>
        <strain evidence="5 8">FDAARGOS_890</strain>
    </source>
</reference>
<dbReference type="GO" id="GO:0003677">
    <property type="term" value="F:DNA binding"/>
    <property type="evidence" value="ECO:0007669"/>
    <property type="project" value="UniProtKB-KW"/>
</dbReference>
<dbReference type="InterPro" id="IPR000792">
    <property type="entry name" value="Tscrpt_reg_LuxR_C"/>
</dbReference>
<keyword evidence="8" id="KW-1185">Reference proteome</keyword>
<evidence type="ECO:0000313" key="7">
    <source>
        <dbReference type="Proteomes" id="UP000183417"/>
    </source>
</evidence>
<dbReference type="Pfam" id="PF00196">
    <property type="entry name" value="GerE"/>
    <property type="match status" value="1"/>
</dbReference>
<keyword evidence="3" id="KW-0804">Transcription</keyword>
<keyword evidence="2 6" id="KW-0238">DNA-binding</keyword>
<reference evidence="6 7" key="1">
    <citation type="submission" date="2016-10" db="EMBL/GenBank/DDBJ databases">
        <authorList>
            <person name="de Groot N.N."/>
        </authorList>
    </citation>
    <scope>NUCLEOTIDE SEQUENCE [LARGE SCALE GENOMIC DNA]</scope>
    <source>
        <strain evidence="6 7">LMG 24775</strain>
    </source>
</reference>
<dbReference type="AlphaFoldDB" id="A0A1H3J6Z5"/>
<organism evidence="6 7">
    <name type="scientific">Delftia lacustris</name>
    <dbReference type="NCBI Taxonomy" id="558537"/>
    <lineage>
        <taxon>Bacteria</taxon>
        <taxon>Pseudomonadati</taxon>
        <taxon>Pseudomonadota</taxon>
        <taxon>Betaproteobacteria</taxon>
        <taxon>Burkholderiales</taxon>
        <taxon>Comamonadaceae</taxon>
        <taxon>Delftia</taxon>
    </lineage>
</organism>
<dbReference type="EMBL" id="CP065748">
    <property type="protein sequence ID" value="QPS82276.1"/>
    <property type="molecule type" value="Genomic_DNA"/>
</dbReference>
<evidence type="ECO:0000256" key="3">
    <source>
        <dbReference type="ARBA" id="ARBA00023163"/>
    </source>
</evidence>
<dbReference type="Proteomes" id="UP000183417">
    <property type="component" value="Unassembled WGS sequence"/>
</dbReference>
<dbReference type="Proteomes" id="UP000595064">
    <property type="component" value="Chromosome"/>
</dbReference>
<sequence>MSNDTVRSHWLLAPACASDASLPVPLGDVTALLEQVGRSSGSSDEVAGQLLHLLGRHVPLAQCTIFSFQGRSRPRIVGFGDRARTGALPLISQDYSERFYPLDGAQRVMQAELARQQRNPQAPARVWLHRQKPSDVSHPEYRRVCYDLPRLVERLSLLTLQTGARWLAVNLYRGEEHGGFDPQSIARIEAFAPLVMQAMRLHYAGQALQDDLAGLVLARLARRFAHLTQRDMDVVRCVVEGLDTERLAQRLGITVASARTYLKRVCGKLGVQGQRELFALLMEPEALS</sequence>
<evidence type="ECO:0000259" key="4">
    <source>
        <dbReference type="SMART" id="SM00421"/>
    </source>
</evidence>
<protein>
    <submittedName>
        <fullName evidence="5 6">Transcriptional regulator</fullName>
    </submittedName>
</protein>
<name>A0A1H3J6Z5_9BURK</name>
<dbReference type="SMART" id="SM00421">
    <property type="entry name" value="HTH_LUXR"/>
    <property type="match status" value="1"/>
</dbReference>
<dbReference type="PANTHER" id="PTHR44688">
    <property type="entry name" value="DNA-BINDING TRANSCRIPTIONAL ACTIVATOR DEVR_DOSR"/>
    <property type="match status" value="1"/>
</dbReference>
<dbReference type="GeneID" id="94692056"/>
<accession>A0A1H3J6Z5</accession>
<proteinExistence type="predicted"/>